<gene>
    <name evidence="1" type="ORF">J2W25_001567</name>
</gene>
<dbReference type="RefSeq" id="WP_307636164.1">
    <property type="nucleotide sequence ID" value="NZ_JAUSRR010000002.1"/>
</dbReference>
<dbReference type="EMBL" id="JAUSRR010000002">
    <property type="protein sequence ID" value="MDP9922552.1"/>
    <property type="molecule type" value="Genomic_DNA"/>
</dbReference>
<sequence length="162" mass="18567">MFRVDSRFEIHIPPFPGDHGWKAQHFHFVEQCFNVPLWHIQVLPQAAGADDFQRWSCYLAVRASDALGILLGQCWERAKLHVVLPQYITRADSISMARCSALWECRVHGQDDATALMFDTSLGSFVDPEFELLEAASVQKVAIRWRDSEIADADLRPESWRP</sequence>
<accession>A0AAW8DSY2</accession>
<comment type="caution">
    <text evidence="1">The sequence shown here is derived from an EMBL/GenBank/DDBJ whole genome shotgun (WGS) entry which is preliminary data.</text>
</comment>
<proteinExistence type="predicted"/>
<evidence type="ECO:0000313" key="2">
    <source>
        <dbReference type="Proteomes" id="UP001244295"/>
    </source>
</evidence>
<reference evidence="1" key="1">
    <citation type="submission" date="2023-07" db="EMBL/GenBank/DDBJ databases">
        <title>Sorghum-associated microbial communities from plants grown in Nebraska, USA.</title>
        <authorList>
            <person name="Schachtman D."/>
        </authorList>
    </citation>
    <scope>NUCLEOTIDE SEQUENCE</scope>
    <source>
        <strain evidence="1">DS2795</strain>
    </source>
</reference>
<protein>
    <submittedName>
        <fullName evidence="1">Uncharacterized protein</fullName>
    </submittedName>
</protein>
<name>A0AAW8DSY2_9BURK</name>
<dbReference type="Proteomes" id="UP001244295">
    <property type="component" value="Unassembled WGS sequence"/>
</dbReference>
<evidence type="ECO:0000313" key="1">
    <source>
        <dbReference type="EMBL" id="MDP9922552.1"/>
    </source>
</evidence>
<organism evidence="1 2">
    <name type="scientific">Variovorax boronicumulans</name>
    <dbReference type="NCBI Taxonomy" id="436515"/>
    <lineage>
        <taxon>Bacteria</taxon>
        <taxon>Pseudomonadati</taxon>
        <taxon>Pseudomonadota</taxon>
        <taxon>Betaproteobacteria</taxon>
        <taxon>Burkholderiales</taxon>
        <taxon>Comamonadaceae</taxon>
        <taxon>Variovorax</taxon>
    </lineage>
</organism>
<dbReference type="AlphaFoldDB" id="A0AAW8DSY2"/>